<protein>
    <submittedName>
        <fullName evidence="1">Uncharacterized protein</fullName>
    </submittedName>
</protein>
<gene>
    <name evidence="1" type="ORF">GMST_15570</name>
</gene>
<sequence>MRDYGMENKEALVVKVGKKLKKGHGSFWIPKKAVELLIKDNNATALHIYTYLIIARHADVSGMFSTVGNSGIVRKLGLNSEQYLRVTKYLMNLSENGNKVLYTKDDWQAYAFPVNEKIEMDNQLNVNNPNYKPKKLLPTPPMNKGAGKKGYVQWVLNTFNCSRNEQVWFHNDLIEDSDKQKILKRLLRYKDKDVIARLLLLMYNHNDVSYGGVRPYQNMYIRYDMRKTGTENGIDIYRAKECELCQSDHFKTAIKEVFKDVVIDDGLIVSSLKILEGLGLVYKAVVALSSDPNHKDAVVLYDLDVKAGKGELLWVKKSRNAGLIDEAVKHAGFESSSICGKFYDEYTVIAEEGVTPHVAGIFKLKYEVCNSKNLPVKVARLGQKEDKALVCEWLSLLSGNVEEVSCASDEY</sequence>
<evidence type="ECO:0000313" key="1">
    <source>
        <dbReference type="EMBL" id="GFO59232.1"/>
    </source>
</evidence>
<keyword evidence="2" id="KW-1185">Reference proteome</keyword>
<dbReference type="AlphaFoldDB" id="A0A6V8MGZ2"/>
<proteinExistence type="predicted"/>
<dbReference type="Proteomes" id="UP000556026">
    <property type="component" value="Unassembled WGS sequence"/>
</dbReference>
<comment type="caution">
    <text evidence="1">The sequence shown here is derived from an EMBL/GenBank/DDBJ whole genome shotgun (WGS) entry which is preliminary data.</text>
</comment>
<name>A0A6V8MGZ2_9BACT</name>
<evidence type="ECO:0000313" key="2">
    <source>
        <dbReference type="Proteomes" id="UP000556026"/>
    </source>
</evidence>
<dbReference type="EMBL" id="BLXX01000003">
    <property type="protein sequence ID" value="GFO59232.1"/>
    <property type="molecule type" value="Genomic_DNA"/>
</dbReference>
<accession>A0A6V8MGZ2</accession>
<reference evidence="2" key="1">
    <citation type="submission" date="2020-06" db="EMBL/GenBank/DDBJ databases">
        <title>Draft genomic sequence of Geomonas sp. Red330.</title>
        <authorList>
            <person name="Itoh H."/>
            <person name="Zhenxing X."/>
            <person name="Ushijima N."/>
            <person name="Masuda Y."/>
            <person name="Shiratori Y."/>
            <person name="Senoo K."/>
        </authorList>
    </citation>
    <scope>NUCLEOTIDE SEQUENCE [LARGE SCALE GENOMIC DNA]</scope>
    <source>
        <strain evidence="2">Red330</strain>
    </source>
</reference>
<organism evidence="1 2">
    <name type="scientific">Geomonas silvestris</name>
    <dbReference type="NCBI Taxonomy" id="2740184"/>
    <lineage>
        <taxon>Bacteria</taxon>
        <taxon>Pseudomonadati</taxon>
        <taxon>Thermodesulfobacteriota</taxon>
        <taxon>Desulfuromonadia</taxon>
        <taxon>Geobacterales</taxon>
        <taxon>Geobacteraceae</taxon>
        <taxon>Geomonas</taxon>
    </lineage>
</organism>